<sequence>MKLNGKARFAIFSASAIAVAGLTACGNPQQADNAPASIDTVETKAVAVATIEVSNPSSFARSDEPIYISYHDLAVSSDTALQVTAGEQVIASQPVDYNLDGTVDGLLAMVDLAASEVVTLSIAEAGQQQPAPAARTQAEISVKTGGQWQPHSRYPDSEYQEYSGGEFNNVTELTPPSHYTDHSYWIRYEGPGIESDKVGYRIYLDWRNGFDIFGKLSDQPILQKVGQDGYESYHHLQDWGMDILKVGKSVGAGGFGLWTGDNIQLPSEVAQRTATIVANGPLFSGFTIDYDNWNSDAGELDVNAKFSMQAGSHLAKVDLTVAQPVEQLAIGVVKHKNTELITGDVDITGKAYTYIASWGKQALDGSPLGMVTLFRKEYLSEVVTYEHNYLAIVNPKGQPTEQAPKAKELHYYFGAVWQPESGIGDKQAFISYLEQQAERLTQPARLRITTAFSEAAKSAPMTAEQALSWSTKLANSELLRKGDIYKYSGWDVHRQRLPKFEYDIIGLYPESLNRLSHYTGDDAHKQLVEKITGSFIQDDGTIGRYKQSNFNIDNVAPGMALLTLYKQTGEQKYKLAADVLRQQLEHHPKTSEGAFWHKKKYTNQLWLDGVYMGMPFLASYSNQFEGGASFEEVVKEFKLTRKYLRDPKTGLYRHGWDEKKEQSWADPQTGLSPEFWARGVGWFAMAVVDVLAIIPESETELREPLLQISKELAQALVAYQDQATGTWWQVMDKAGQTGNYRESSASAMFVYFLATAVDQGYIDASYRDAALKGYQGLIDEFVLVHQDGTISMINQCYVAGLGFGRDGSYGYYMSEPIWRNDPKGNGPFILAGIAVHEMMSH</sequence>
<evidence type="ECO:0000256" key="3">
    <source>
        <dbReference type="SAM" id="SignalP"/>
    </source>
</evidence>
<reference evidence="4" key="1">
    <citation type="submission" date="2020-09" db="EMBL/GenBank/DDBJ databases">
        <title>A novel bacterium of genus Neiella, isolated from South China Sea.</title>
        <authorList>
            <person name="Huang H."/>
            <person name="Mo K."/>
            <person name="Hu Y."/>
        </authorList>
    </citation>
    <scope>NUCLEOTIDE SEQUENCE</scope>
    <source>
        <strain evidence="4">HB171785</strain>
    </source>
</reference>
<dbReference type="AlphaFoldDB" id="A0A8J6R2L6"/>
<protein>
    <submittedName>
        <fullName evidence="4">Glycoside hydrolase family 88 protein</fullName>
    </submittedName>
</protein>
<dbReference type="PANTHER" id="PTHR33886:SF8">
    <property type="entry name" value="UNSATURATED RHAMNOGALACTURONAN HYDROLASE (EUROFUNG)"/>
    <property type="match status" value="1"/>
</dbReference>
<dbReference type="Proteomes" id="UP000638014">
    <property type="component" value="Unassembled WGS sequence"/>
</dbReference>
<dbReference type="Pfam" id="PF16153">
    <property type="entry name" value="DUF4861"/>
    <property type="match status" value="1"/>
</dbReference>
<dbReference type="SUPFAM" id="SSF48208">
    <property type="entry name" value="Six-hairpin glycosidases"/>
    <property type="match status" value="1"/>
</dbReference>
<dbReference type="InterPro" id="IPR010905">
    <property type="entry name" value="Glyco_hydro_88"/>
</dbReference>
<dbReference type="GO" id="GO:0005975">
    <property type="term" value="P:carbohydrate metabolic process"/>
    <property type="evidence" value="ECO:0007669"/>
    <property type="project" value="InterPro"/>
</dbReference>
<keyword evidence="3" id="KW-0732">Signal</keyword>
<evidence type="ECO:0000256" key="2">
    <source>
        <dbReference type="SAM" id="MobiDB-lite"/>
    </source>
</evidence>
<dbReference type="PANTHER" id="PTHR33886">
    <property type="entry name" value="UNSATURATED RHAMNOGALACTURONAN HYDROLASE (EUROFUNG)"/>
    <property type="match status" value="1"/>
</dbReference>
<dbReference type="InterPro" id="IPR008928">
    <property type="entry name" value="6-hairpin_glycosidase_sf"/>
</dbReference>
<feature type="region of interest" description="Disordered" evidence="2">
    <location>
        <begin position="130"/>
        <end position="158"/>
    </location>
</feature>
<feature type="signal peptide" evidence="3">
    <location>
        <begin position="1"/>
        <end position="20"/>
    </location>
</feature>
<gene>
    <name evidence="4" type="ORF">IC617_06145</name>
</gene>
<evidence type="ECO:0000313" key="4">
    <source>
        <dbReference type="EMBL" id="MBD1389005.1"/>
    </source>
</evidence>
<proteinExistence type="predicted"/>
<organism evidence="4 5">
    <name type="scientific">Neiella litorisoli</name>
    <dbReference type="NCBI Taxonomy" id="2771431"/>
    <lineage>
        <taxon>Bacteria</taxon>
        <taxon>Pseudomonadati</taxon>
        <taxon>Pseudomonadota</taxon>
        <taxon>Gammaproteobacteria</taxon>
        <taxon>Alteromonadales</taxon>
        <taxon>Echinimonadaceae</taxon>
        <taxon>Neiella</taxon>
    </lineage>
</organism>
<evidence type="ECO:0000256" key="1">
    <source>
        <dbReference type="ARBA" id="ARBA00022801"/>
    </source>
</evidence>
<feature type="compositionally biased region" description="Low complexity" evidence="2">
    <location>
        <begin position="130"/>
        <end position="139"/>
    </location>
</feature>
<dbReference type="Pfam" id="PF07470">
    <property type="entry name" value="Glyco_hydro_88"/>
    <property type="match status" value="1"/>
</dbReference>
<dbReference type="InterPro" id="IPR032342">
    <property type="entry name" value="DUF4861"/>
</dbReference>
<comment type="caution">
    <text evidence="4">The sequence shown here is derived from an EMBL/GenBank/DDBJ whole genome shotgun (WGS) entry which is preliminary data.</text>
</comment>
<dbReference type="Gene3D" id="1.50.10.10">
    <property type="match status" value="1"/>
</dbReference>
<keyword evidence="5" id="KW-1185">Reference proteome</keyword>
<dbReference type="EMBL" id="JACXAF010000006">
    <property type="protein sequence ID" value="MBD1389005.1"/>
    <property type="molecule type" value="Genomic_DNA"/>
</dbReference>
<dbReference type="InterPro" id="IPR012341">
    <property type="entry name" value="6hp_glycosidase-like_sf"/>
</dbReference>
<keyword evidence="1 4" id="KW-0378">Hydrolase</keyword>
<dbReference type="GO" id="GO:0016787">
    <property type="term" value="F:hydrolase activity"/>
    <property type="evidence" value="ECO:0007669"/>
    <property type="project" value="UniProtKB-KW"/>
</dbReference>
<name>A0A8J6R2L6_9GAMM</name>
<dbReference type="PROSITE" id="PS51257">
    <property type="entry name" value="PROKAR_LIPOPROTEIN"/>
    <property type="match status" value="1"/>
</dbReference>
<feature type="chain" id="PRO_5035209524" evidence="3">
    <location>
        <begin position="21"/>
        <end position="841"/>
    </location>
</feature>
<accession>A0A8J6R2L6</accession>
<dbReference type="InterPro" id="IPR052043">
    <property type="entry name" value="PolySaccharide_Degr_Enz"/>
</dbReference>
<evidence type="ECO:0000313" key="5">
    <source>
        <dbReference type="Proteomes" id="UP000638014"/>
    </source>
</evidence>